<evidence type="ECO:0000313" key="3">
    <source>
        <dbReference type="EMBL" id="MFL9887357.1"/>
    </source>
</evidence>
<feature type="domain" description="HEPN/Toprim N-terminal" evidence="2">
    <location>
        <begin position="4"/>
        <end position="210"/>
    </location>
</feature>
<organism evidence="3 4">
    <name type="scientific">Paraburkholderia agricolaris</name>
    <dbReference type="NCBI Taxonomy" id="2152888"/>
    <lineage>
        <taxon>Bacteria</taxon>
        <taxon>Pseudomonadati</taxon>
        <taxon>Pseudomonadota</taxon>
        <taxon>Betaproteobacteria</taxon>
        <taxon>Burkholderiales</taxon>
        <taxon>Burkholderiaceae</taxon>
        <taxon>Paraburkholderia</taxon>
    </lineage>
</organism>
<proteinExistence type="predicted"/>
<dbReference type="EMBL" id="JAQQFN010000027">
    <property type="protein sequence ID" value="MFL9887357.1"/>
    <property type="molecule type" value="Genomic_DNA"/>
</dbReference>
<comment type="caution">
    <text evidence="3">The sequence shown here is derived from an EMBL/GenBank/DDBJ whole genome shotgun (WGS) entry which is preliminary data.</text>
</comment>
<feature type="region of interest" description="Disordered" evidence="1">
    <location>
        <begin position="219"/>
        <end position="248"/>
    </location>
</feature>
<gene>
    <name evidence="3" type="ORF">PQR66_30285</name>
</gene>
<sequence length="248" mass="28363">MSFAHISIGQKSFSEMESGFSHWYFEQHDRVIWDPGLGEHEIRYLYLTTAAELRLRLRRAGFTRDSLELEFRDYKDKAAHFTNLQYLSDTPEEAHRRAHSVRYATLDDWLCALASLQNFIAMQFTAARFHEYIASDPLIDVEMLTQGVRLSRHIDKTRDALPRHNQIGFPCASLECLAMAMLEVVEDDAPCTLDVTDFVDRGVTTFDDVTRREGREWFPVEDEPATEGGGRCAAASPAGRSSARRPLR</sequence>
<dbReference type="InterPro" id="IPR041487">
    <property type="entry name" value="HEPN/Toprim-NTD1"/>
</dbReference>
<dbReference type="Pfam" id="PF18871">
    <property type="entry name" value="HEPN_Toprim_N"/>
    <property type="match status" value="1"/>
</dbReference>
<name>A0ABW8ZWP2_9BURK</name>
<keyword evidence="4" id="KW-1185">Reference proteome</keyword>
<dbReference type="Proteomes" id="UP001629249">
    <property type="component" value="Unassembled WGS sequence"/>
</dbReference>
<dbReference type="RefSeq" id="WP_408332208.1">
    <property type="nucleotide sequence ID" value="NZ_JAQQFH010000027.1"/>
</dbReference>
<feature type="compositionally biased region" description="Low complexity" evidence="1">
    <location>
        <begin position="232"/>
        <end position="241"/>
    </location>
</feature>
<evidence type="ECO:0000259" key="2">
    <source>
        <dbReference type="Pfam" id="PF18871"/>
    </source>
</evidence>
<evidence type="ECO:0000313" key="4">
    <source>
        <dbReference type="Proteomes" id="UP001629249"/>
    </source>
</evidence>
<reference evidence="3 4" key="1">
    <citation type="journal article" date="2024" name="Chem. Sci.">
        <title>Discovery of megapolipeptins by genome mining of a Burkholderiales bacteria collection.</title>
        <authorList>
            <person name="Paulo B.S."/>
            <person name="Recchia M.J.J."/>
            <person name="Lee S."/>
            <person name="Fergusson C.H."/>
            <person name="Romanowski S.B."/>
            <person name="Hernandez A."/>
            <person name="Krull N."/>
            <person name="Liu D.Y."/>
            <person name="Cavanagh H."/>
            <person name="Bos A."/>
            <person name="Gray C.A."/>
            <person name="Murphy B.T."/>
            <person name="Linington R.G."/>
            <person name="Eustaquio A.S."/>
        </authorList>
    </citation>
    <scope>NUCLEOTIDE SEQUENCE [LARGE SCALE GENOMIC DNA]</scope>
    <source>
        <strain evidence="3 4">RL16-012-BIC-B</strain>
    </source>
</reference>
<accession>A0ABW8ZWP2</accession>
<protein>
    <submittedName>
        <fullName evidence="3">HEPN/Toprim-associated domain-containing protein</fullName>
    </submittedName>
</protein>
<evidence type="ECO:0000256" key="1">
    <source>
        <dbReference type="SAM" id="MobiDB-lite"/>
    </source>
</evidence>